<reference evidence="4" key="1">
    <citation type="submission" date="2023-09" db="EMBL/GenBank/DDBJ databases">
        <title>Paucibacter sp. APW11 Genome sequencing and assembly.</title>
        <authorList>
            <person name="Kim I."/>
        </authorList>
    </citation>
    <scope>NUCLEOTIDE SEQUENCE</scope>
    <source>
        <strain evidence="4">APW11</strain>
    </source>
</reference>
<dbReference type="Gene3D" id="3.10.20.280">
    <property type="entry name" value="RnfH-like"/>
    <property type="match status" value="1"/>
</dbReference>
<gene>
    <name evidence="4" type="ORF">RQP53_07970</name>
</gene>
<feature type="region of interest" description="Disordered" evidence="3">
    <location>
        <begin position="92"/>
        <end position="112"/>
    </location>
</feature>
<evidence type="ECO:0000256" key="3">
    <source>
        <dbReference type="SAM" id="MobiDB-lite"/>
    </source>
</evidence>
<protein>
    <recommendedName>
        <fullName evidence="2">UPF0125 protein RQP53_07970</fullName>
    </recommendedName>
</protein>
<dbReference type="Proteomes" id="UP001246372">
    <property type="component" value="Unassembled WGS sequence"/>
</dbReference>
<comment type="caution">
    <text evidence="4">The sequence shown here is derived from an EMBL/GenBank/DDBJ whole genome shotgun (WGS) entry which is preliminary data.</text>
</comment>
<dbReference type="SUPFAM" id="SSF54285">
    <property type="entry name" value="MoaD/ThiS"/>
    <property type="match status" value="1"/>
</dbReference>
<evidence type="ECO:0000313" key="4">
    <source>
        <dbReference type="EMBL" id="MDT8999202.1"/>
    </source>
</evidence>
<dbReference type="InterPro" id="IPR037021">
    <property type="entry name" value="RnfH_sf"/>
</dbReference>
<dbReference type="InterPro" id="IPR016155">
    <property type="entry name" value="Mopterin_synth/thiamin_S_b"/>
</dbReference>
<dbReference type="PANTHER" id="PTHR37483:SF1">
    <property type="entry name" value="UPF0125 PROTEIN RATB"/>
    <property type="match status" value="1"/>
</dbReference>
<sequence length="112" mass="12657">MASAEISVELVWSPRRGDVRRCVLSLPLGATIESALRGCGEFGASNELPLEQLRIGVWGRQQALHHALRDRDRIEVYRALTVDPKEARRQRYRATGTRIVSRHRPLGGKTTR</sequence>
<feature type="compositionally biased region" description="Basic residues" evidence="3">
    <location>
        <begin position="100"/>
        <end position="112"/>
    </location>
</feature>
<evidence type="ECO:0000313" key="5">
    <source>
        <dbReference type="Proteomes" id="UP001246372"/>
    </source>
</evidence>
<accession>A0ABU3PAA1</accession>
<evidence type="ECO:0000256" key="2">
    <source>
        <dbReference type="HAMAP-Rule" id="MF_00460"/>
    </source>
</evidence>
<dbReference type="InterPro" id="IPR005346">
    <property type="entry name" value="RnfH"/>
</dbReference>
<evidence type="ECO:0000256" key="1">
    <source>
        <dbReference type="ARBA" id="ARBA00010645"/>
    </source>
</evidence>
<dbReference type="EMBL" id="JAVXZY010000002">
    <property type="protein sequence ID" value="MDT8999202.1"/>
    <property type="molecule type" value="Genomic_DNA"/>
</dbReference>
<name>A0ABU3PAA1_9BURK</name>
<organism evidence="4 5">
    <name type="scientific">Roseateles aquae</name>
    <dbReference type="NCBI Taxonomy" id="3077235"/>
    <lineage>
        <taxon>Bacteria</taxon>
        <taxon>Pseudomonadati</taxon>
        <taxon>Pseudomonadota</taxon>
        <taxon>Betaproteobacteria</taxon>
        <taxon>Burkholderiales</taxon>
        <taxon>Sphaerotilaceae</taxon>
        <taxon>Roseateles</taxon>
    </lineage>
</organism>
<dbReference type="PANTHER" id="PTHR37483">
    <property type="entry name" value="UPF0125 PROTEIN RATB"/>
    <property type="match status" value="1"/>
</dbReference>
<keyword evidence="5" id="KW-1185">Reference proteome</keyword>
<dbReference type="HAMAP" id="MF_00460">
    <property type="entry name" value="UPF0125_RnfH"/>
    <property type="match status" value="1"/>
</dbReference>
<dbReference type="Pfam" id="PF03658">
    <property type="entry name" value="Ub-RnfH"/>
    <property type="match status" value="1"/>
</dbReference>
<dbReference type="RefSeq" id="WP_315649692.1">
    <property type="nucleotide sequence ID" value="NZ_JAVXZY010000002.1"/>
</dbReference>
<comment type="similarity">
    <text evidence="1 2">Belongs to the UPF0125 (RnfH) family.</text>
</comment>
<proteinExistence type="inferred from homology"/>